<keyword evidence="5" id="KW-1185">Reference proteome</keyword>
<dbReference type="InterPro" id="IPR033121">
    <property type="entry name" value="PEPTIDASE_A1"/>
</dbReference>
<name>A0A1L7WR05_9HELO</name>
<sequence>MNTYMFPISSLFILLQLFDAATSTVRLPLQASHQNFHESTQKRGVQSPLRDDGSRDAFNHLTLPLKEGGQYLVLAPISIGTPPQNFTTIVSLIRPQLFVISSLNPAKSLENRTHYNSSLSSTYIELGTDGYNDFPVAQAEGRFSKDNISLADLTVARQTFLEATYIRSGEETRYSEYEGILGLGFGDNTVTEIFEQGLIEQNIFSLQVPREENGVGVLVIGGVPEIEEDITWVEMTNKTNDMDERYRELKQWGVDISSISFGPPSLNISLPKREDTTPAWIETELMWISLPGSLVQQIHEHIGANRLGWSEFMAVDCEGRDWYPDLSFRVGKEEVEVNVTAWDYIWPIDMGDSGDMLCLSLLIDGPPDDVFLGMGFLRGWGVSFDGVGERIGCEYFVRVIEDIC</sequence>
<evidence type="ECO:0000256" key="1">
    <source>
        <dbReference type="ARBA" id="ARBA00007447"/>
    </source>
</evidence>
<dbReference type="GO" id="GO:0004190">
    <property type="term" value="F:aspartic-type endopeptidase activity"/>
    <property type="evidence" value="ECO:0007669"/>
    <property type="project" value="InterPro"/>
</dbReference>
<dbReference type="STRING" id="576137.A0A1L7WR05"/>
<dbReference type="Gene3D" id="2.40.70.10">
    <property type="entry name" value="Acid Proteases"/>
    <property type="match status" value="2"/>
</dbReference>
<protein>
    <recommendedName>
        <fullName evidence="3">Peptidase A1 domain-containing protein</fullName>
    </recommendedName>
</protein>
<dbReference type="PROSITE" id="PS51767">
    <property type="entry name" value="PEPTIDASE_A1"/>
    <property type="match status" value="1"/>
</dbReference>
<dbReference type="Pfam" id="PF00026">
    <property type="entry name" value="Asp"/>
    <property type="match status" value="1"/>
</dbReference>
<accession>A0A1L7WR05</accession>
<dbReference type="InterPro" id="IPR034164">
    <property type="entry name" value="Pepsin-like_dom"/>
</dbReference>
<reference evidence="4 5" key="1">
    <citation type="submission" date="2016-03" db="EMBL/GenBank/DDBJ databases">
        <authorList>
            <person name="Ploux O."/>
        </authorList>
    </citation>
    <scope>NUCLEOTIDE SEQUENCE [LARGE SCALE GENOMIC DNA]</scope>
    <source>
        <strain evidence="4 5">UAMH 11012</strain>
    </source>
</reference>
<evidence type="ECO:0000256" key="2">
    <source>
        <dbReference type="SAM" id="SignalP"/>
    </source>
</evidence>
<dbReference type="PANTHER" id="PTHR47966:SF51">
    <property type="entry name" value="BETA-SITE APP-CLEAVING ENZYME, ISOFORM A-RELATED"/>
    <property type="match status" value="1"/>
</dbReference>
<evidence type="ECO:0000259" key="3">
    <source>
        <dbReference type="PROSITE" id="PS51767"/>
    </source>
</evidence>
<dbReference type="AlphaFoldDB" id="A0A1L7WR05"/>
<comment type="similarity">
    <text evidence="1">Belongs to the peptidase A1 family.</text>
</comment>
<dbReference type="PANTHER" id="PTHR47966">
    <property type="entry name" value="BETA-SITE APP-CLEAVING ENZYME, ISOFORM A-RELATED"/>
    <property type="match status" value="1"/>
</dbReference>
<dbReference type="Proteomes" id="UP000184330">
    <property type="component" value="Unassembled WGS sequence"/>
</dbReference>
<feature type="domain" description="Peptidase A1" evidence="3">
    <location>
        <begin position="73"/>
        <end position="394"/>
    </location>
</feature>
<organism evidence="4 5">
    <name type="scientific">Phialocephala subalpina</name>
    <dbReference type="NCBI Taxonomy" id="576137"/>
    <lineage>
        <taxon>Eukaryota</taxon>
        <taxon>Fungi</taxon>
        <taxon>Dikarya</taxon>
        <taxon>Ascomycota</taxon>
        <taxon>Pezizomycotina</taxon>
        <taxon>Leotiomycetes</taxon>
        <taxon>Helotiales</taxon>
        <taxon>Mollisiaceae</taxon>
        <taxon>Phialocephala</taxon>
        <taxon>Phialocephala fortinii species complex</taxon>
    </lineage>
</organism>
<evidence type="ECO:0000313" key="5">
    <source>
        <dbReference type="Proteomes" id="UP000184330"/>
    </source>
</evidence>
<feature type="signal peptide" evidence="2">
    <location>
        <begin position="1"/>
        <end position="23"/>
    </location>
</feature>
<dbReference type="CDD" id="cd05471">
    <property type="entry name" value="pepsin_like"/>
    <property type="match status" value="1"/>
</dbReference>
<proteinExistence type="inferred from homology"/>
<dbReference type="InterPro" id="IPR021109">
    <property type="entry name" value="Peptidase_aspartic_dom_sf"/>
</dbReference>
<keyword evidence="2" id="KW-0732">Signal</keyword>
<feature type="chain" id="PRO_5012499135" description="Peptidase A1 domain-containing protein" evidence="2">
    <location>
        <begin position="24"/>
        <end position="404"/>
    </location>
</feature>
<dbReference type="GO" id="GO:0006508">
    <property type="term" value="P:proteolysis"/>
    <property type="evidence" value="ECO:0007669"/>
    <property type="project" value="InterPro"/>
</dbReference>
<dbReference type="SUPFAM" id="SSF50630">
    <property type="entry name" value="Acid proteases"/>
    <property type="match status" value="1"/>
</dbReference>
<dbReference type="OrthoDB" id="771136at2759"/>
<evidence type="ECO:0000313" key="4">
    <source>
        <dbReference type="EMBL" id="CZR55182.1"/>
    </source>
</evidence>
<dbReference type="EMBL" id="FJOG01000006">
    <property type="protein sequence ID" value="CZR55182.1"/>
    <property type="molecule type" value="Genomic_DNA"/>
</dbReference>
<gene>
    <name evidence="4" type="ORF">PAC_05068</name>
</gene>
<dbReference type="InterPro" id="IPR001461">
    <property type="entry name" value="Aspartic_peptidase_A1"/>
</dbReference>